<dbReference type="PANTHER" id="PTHR43639">
    <property type="entry name" value="OXIDOREDUCTASE, SHORT-CHAIN DEHYDROGENASE/REDUCTASE FAMILY (AFU_ORTHOLOGUE AFUA_5G02870)"/>
    <property type="match status" value="1"/>
</dbReference>
<dbReference type="Pfam" id="PF13561">
    <property type="entry name" value="adh_short_C2"/>
    <property type="match status" value="1"/>
</dbReference>
<dbReference type="GO" id="GO:0016491">
    <property type="term" value="F:oxidoreductase activity"/>
    <property type="evidence" value="ECO:0007669"/>
    <property type="project" value="UniProtKB-KW"/>
</dbReference>
<evidence type="ECO:0000313" key="3">
    <source>
        <dbReference type="EMBL" id="MDY0742950.1"/>
    </source>
</evidence>
<gene>
    <name evidence="3" type="ORF">SNE35_00460</name>
</gene>
<proteinExistence type="inferred from homology"/>
<dbReference type="EC" id="1.-.-.-" evidence="3"/>
<reference evidence="3 4" key="1">
    <citation type="submission" date="2023-11" db="EMBL/GenBank/DDBJ databases">
        <title>Paucibacter sp. nov., isolated from fresh soil in Korea.</title>
        <authorList>
            <person name="Le N.T.T."/>
        </authorList>
    </citation>
    <scope>NUCLEOTIDE SEQUENCE [LARGE SCALE GENOMIC DNA]</scope>
    <source>
        <strain evidence="3 4">R3-3</strain>
    </source>
</reference>
<keyword evidence="2 3" id="KW-0560">Oxidoreductase</keyword>
<protein>
    <submittedName>
        <fullName evidence="3">SDR family oxidoreductase</fullName>
        <ecNumber evidence="3">1.-.-.-</ecNumber>
    </submittedName>
</protein>
<dbReference type="RefSeq" id="WP_320420760.1">
    <property type="nucleotide sequence ID" value="NZ_JAXCLA010000001.1"/>
</dbReference>
<evidence type="ECO:0000313" key="4">
    <source>
        <dbReference type="Proteomes" id="UP001285263"/>
    </source>
</evidence>
<dbReference type="PANTHER" id="PTHR43639:SF1">
    <property type="entry name" value="SHORT-CHAIN DEHYDROGENASE_REDUCTASE FAMILY PROTEIN"/>
    <property type="match status" value="1"/>
</dbReference>
<sequence length="267" mass="27633">MTTNHPRKTALVTGAGTGVGAATALGLARRGYDVLVNYSKSEREAREIEAACREAGADVLVVQGSVADDADCRRLAAAAAERWGGRLDALVNNAGISVFAGDAAWDALDVEAFQRIYGVNVIGSFQMVRACLPLLQAAGGEGCIVNVSSVAGSLGIGSSVPYIASKGAMNSMTLHLARTLAPTVRVNAVCPGMITTRWFVDGIGQQGFEKMKAQYEGATPLGRACTAEDVAEAIVWLVDGARTVTGELLQLDAGMHLGAAPRLAGAR</sequence>
<dbReference type="CDD" id="cd05233">
    <property type="entry name" value="SDR_c"/>
    <property type="match status" value="1"/>
</dbReference>
<keyword evidence="4" id="KW-1185">Reference proteome</keyword>
<dbReference type="PRINTS" id="PR00080">
    <property type="entry name" value="SDRFAMILY"/>
</dbReference>
<dbReference type="InterPro" id="IPR002347">
    <property type="entry name" value="SDR_fam"/>
</dbReference>
<dbReference type="Gene3D" id="3.40.50.720">
    <property type="entry name" value="NAD(P)-binding Rossmann-like Domain"/>
    <property type="match status" value="1"/>
</dbReference>
<dbReference type="SUPFAM" id="SSF51735">
    <property type="entry name" value="NAD(P)-binding Rossmann-fold domains"/>
    <property type="match status" value="1"/>
</dbReference>
<organism evidence="3 4">
    <name type="scientific">Roseateles agri</name>
    <dbReference type="NCBI Taxonomy" id="3098619"/>
    <lineage>
        <taxon>Bacteria</taxon>
        <taxon>Pseudomonadati</taxon>
        <taxon>Pseudomonadota</taxon>
        <taxon>Betaproteobacteria</taxon>
        <taxon>Burkholderiales</taxon>
        <taxon>Sphaerotilaceae</taxon>
        <taxon>Roseateles</taxon>
    </lineage>
</organism>
<dbReference type="PRINTS" id="PR00081">
    <property type="entry name" value="GDHRDH"/>
</dbReference>
<accession>A0ABU5DAX8</accession>
<evidence type="ECO:0000256" key="2">
    <source>
        <dbReference type="ARBA" id="ARBA00023002"/>
    </source>
</evidence>
<evidence type="ECO:0000256" key="1">
    <source>
        <dbReference type="ARBA" id="ARBA00006484"/>
    </source>
</evidence>
<comment type="similarity">
    <text evidence="1">Belongs to the short-chain dehydrogenases/reductases (SDR) family.</text>
</comment>
<name>A0ABU5DAX8_9BURK</name>
<dbReference type="InterPro" id="IPR036291">
    <property type="entry name" value="NAD(P)-bd_dom_sf"/>
</dbReference>
<comment type="caution">
    <text evidence="3">The sequence shown here is derived from an EMBL/GenBank/DDBJ whole genome shotgun (WGS) entry which is preliminary data.</text>
</comment>
<dbReference type="Proteomes" id="UP001285263">
    <property type="component" value="Unassembled WGS sequence"/>
</dbReference>
<dbReference type="EMBL" id="JAXCLA010000001">
    <property type="protein sequence ID" value="MDY0742950.1"/>
    <property type="molecule type" value="Genomic_DNA"/>
</dbReference>